<evidence type="ECO:0000256" key="2">
    <source>
        <dbReference type="ARBA" id="ARBA00022723"/>
    </source>
</evidence>
<dbReference type="GO" id="GO:0046872">
    <property type="term" value="F:metal ion binding"/>
    <property type="evidence" value="ECO:0007669"/>
    <property type="project" value="UniProtKB-KW"/>
</dbReference>
<dbReference type="Gene3D" id="3.90.850.10">
    <property type="entry name" value="Fumarylacetoacetase-like, C-terminal domain"/>
    <property type="match status" value="1"/>
</dbReference>
<evidence type="ECO:0000256" key="1">
    <source>
        <dbReference type="ARBA" id="ARBA00010211"/>
    </source>
</evidence>
<dbReference type="RefSeq" id="WP_086089612.1">
    <property type="nucleotide sequence ID" value="NZ_CP021112.1"/>
</dbReference>
<dbReference type="Pfam" id="PF01557">
    <property type="entry name" value="FAA_hydrolase"/>
    <property type="match status" value="1"/>
</dbReference>
<dbReference type="GO" id="GO:0044281">
    <property type="term" value="P:small molecule metabolic process"/>
    <property type="evidence" value="ECO:0007669"/>
    <property type="project" value="UniProtKB-ARBA"/>
</dbReference>
<protein>
    <submittedName>
        <fullName evidence="3">Uncharacterized protein</fullName>
    </submittedName>
</protein>
<keyword evidence="4" id="KW-1185">Reference proteome</keyword>
<dbReference type="GO" id="GO:0003824">
    <property type="term" value="F:catalytic activity"/>
    <property type="evidence" value="ECO:0007669"/>
    <property type="project" value="InterPro"/>
</dbReference>
<keyword evidence="2" id="KW-0479">Metal-binding</keyword>
<dbReference type="InterPro" id="IPR051121">
    <property type="entry name" value="FAH"/>
</dbReference>
<name>A0A1W6ZUV0_9HYPH</name>
<dbReference type="EMBL" id="CP021112">
    <property type="protein sequence ID" value="ARQ01219.1"/>
    <property type="molecule type" value="Genomic_DNA"/>
</dbReference>
<organism evidence="3 4">
    <name type="scientific">Pseudorhodoplanes sinuspersici</name>
    <dbReference type="NCBI Taxonomy" id="1235591"/>
    <lineage>
        <taxon>Bacteria</taxon>
        <taxon>Pseudomonadati</taxon>
        <taxon>Pseudomonadota</taxon>
        <taxon>Alphaproteobacteria</taxon>
        <taxon>Hyphomicrobiales</taxon>
        <taxon>Pseudorhodoplanes</taxon>
    </lineage>
</organism>
<dbReference type="Proteomes" id="UP000194137">
    <property type="component" value="Chromosome"/>
</dbReference>
<accession>A0A1W6ZUV0</accession>
<dbReference type="InterPro" id="IPR036663">
    <property type="entry name" value="Fumarylacetoacetase_C_sf"/>
</dbReference>
<dbReference type="PANTHER" id="PTHR42796:SF4">
    <property type="entry name" value="FUMARYLACETOACETATE HYDROLASE DOMAIN-CONTAINING PROTEIN 2A"/>
    <property type="match status" value="1"/>
</dbReference>
<evidence type="ECO:0000313" key="3">
    <source>
        <dbReference type="EMBL" id="ARQ01219.1"/>
    </source>
</evidence>
<comment type="similarity">
    <text evidence="1">Belongs to the FAH family.</text>
</comment>
<sequence>MRLATFIDRSRNSGPRFGIVRHDRVIDVLAAANTLRRPVPASSVKMALTTGPQTLPVLNELADAADAKGLYVPLANVKFLPPIPDPSKFFCVGKNTKKHREELLANKMLTEIPNEPTGFIKLVDTMSGDDDDVVKPNDITTLDYEPELCYVIGKRAHRVKKAEAMDYIAGFTLTNDISAREIQKREVVSGTRFWTAKNMPGFAPTGPYILTMDEVPDTDALWVTCDVNGQRRLRSHTSDYLYKIGDVLEHFSRYVVFQPGDLIAMGAPSGVAVGQPNASELYLKAGDDMVISFEGIMSLRTKIVAEK</sequence>
<reference evidence="3 4" key="1">
    <citation type="submission" date="2017-05" db="EMBL/GenBank/DDBJ databases">
        <title>Full genome sequence of Pseudorhodoplanes sinuspersici.</title>
        <authorList>
            <person name="Dastgheib S.M.M."/>
            <person name="Shavandi M."/>
            <person name="Tirandaz H."/>
        </authorList>
    </citation>
    <scope>NUCLEOTIDE SEQUENCE [LARGE SCALE GENOMIC DNA]</scope>
    <source>
        <strain evidence="3 4">RIPI110</strain>
    </source>
</reference>
<dbReference type="KEGG" id="psin:CAK95_20550"/>
<dbReference type="OrthoDB" id="5197601at2"/>
<dbReference type="STRING" id="1235591.CAK95_20550"/>
<dbReference type="PANTHER" id="PTHR42796">
    <property type="entry name" value="FUMARYLACETOACETATE HYDROLASE DOMAIN-CONTAINING PROTEIN 2A-RELATED"/>
    <property type="match status" value="1"/>
</dbReference>
<dbReference type="InterPro" id="IPR011234">
    <property type="entry name" value="Fumarylacetoacetase-like_C"/>
</dbReference>
<dbReference type="SUPFAM" id="SSF56529">
    <property type="entry name" value="FAH"/>
    <property type="match status" value="1"/>
</dbReference>
<gene>
    <name evidence="3" type="ORF">CAK95_20550</name>
</gene>
<evidence type="ECO:0000313" key="4">
    <source>
        <dbReference type="Proteomes" id="UP000194137"/>
    </source>
</evidence>
<proteinExistence type="inferred from homology"/>
<dbReference type="AlphaFoldDB" id="A0A1W6ZUV0"/>